<feature type="transmembrane region" description="Helical" evidence="1">
    <location>
        <begin position="80"/>
        <end position="97"/>
    </location>
</feature>
<feature type="transmembrane region" description="Helical" evidence="1">
    <location>
        <begin position="12"/>
        <end position="27"/>
    </location>
</feature>
<keyword evidence="1" id="KW-0472">Membrane</keyword>
<sequence length="121" mass="14123">MQEKKERAMHKEIFLAILAAAFINYMFKITPMILSRNIQIKSNNFIKILDYASCCIIGQIIYSAAFKNANFILLWESKNLIHLINFIFILLSFYICLKTNSIMKSIFVSLTLFTFVIFSFT</sequence>
<evidence type="ECO:0000313" key="2">
    <source>
        <dbReference type="EMBL" id="KAB8031860.1"/>
    </source>
</evidence>
<organism evidence="2 3">
    <name type="scientific">Fluviispira multicolorata</name>
    <dbReference type="NCBI Taxonomy" id="2654512"/>
    <lineage>
        <taxon>Bacteria</taxon>
        <taxon>Pseudomonadati</taxon>
        <taxon>Bdellovibrionota</taxon>
        <taxon>Oligoflexia</taxon>
        <taxon>Silvanigrellales</taxon>
        <taxon>Silvanigrellaceae</taxon>
        <taxon>Fluviispira</taxon>
    </lineage>
</organism>
<feature type="transmembrane region" description="Helical" evidence="1">
    <location>
        <begin position="102"/>
        <end position="120"/>
    </location>
</feature>
<protein>
    <submittedName>
        <fullName evidence="2">Uncharacterized protein</fullName>
    </submittedName>
</protein>
<reference evidence="2 3" key="1">
    <citation type="submission" date="2019-10" db="EMBL/GenBank/DDBJ databases">
        <title>New genus of Silvanigrellaceae.</title>
        <authorList>
            <person name="Pitt A."/>
            <person name="Hahn M.W."/>
        </authorList>
    </citation>
    <scope>NUCLEOTIDE SEQUENCE [LARGE SCALE GENOMIC DNA]</scope>
    <source>
        <strain evidence="2 3">33A1-SZDP</strain>
    </source>
</reference>
<name>A0A833JDG6_9BACT</name>
<accession>A0A833JDG6</accession>
<evidence type="ECO:0000256" key="1">
    <source>
        <dbReference type="SAM" id="Phobius"/>
    </source>
</evidence>
<comment type="caution">
    <text evidence="2">The sequence shown here is derived from an EMBL/GenBank/DDBJ whole genome shotgun (WGS) entry which is preliminary data.</text>
</comment>
<dbReference type="Proteomes" id="UP000442694">
    <property type="component" value="Unassembled WGS sequence"/>
</dbReference>
<dbReference type="AlphaFoldDB" id="A0A833JDG6"/>
<dbReference type="InterPro" id="IPR008407">
    <property type="entry name" value="Brnchd-chn_aa_trnsp_AzlD"/>
</dbReference>
<dbReference type="Pfam" id="PF05437">
    <property type="entry name" value="AzlD"/>
    <property type="match status" value="1"/>
</dbReference>
<keyword evidence="1" id="KW-0812">Transmembrane</keyword>
<dbReference type="EMBL" id="WFLN01000005">
    <property type="protein sequence ID" value="KAB8031860.1"/>
    <property type="molecule type" value="Genomic_DNA"/>
</dbReference>
<keyword evidence="1" id="KW-1133">Transmembrane helix</keyword>
<gene>
    <name evidence="2" type="ORF">GCL57_04240</name>
</gene>
<evidence type="ECO:0000313" key="3">
    <source>
        <dbReference type="Proteomes" id="UP000442694"/>
    </source>
</evidence>
<keyword evidence="3" id="KW-1185">Reference proteome</keyword>
<proteinExistence type="predicted"/>